<name>A0A2A2J343_9BILA</name>
<dbReference type="EC" id="5.6.1.6" evidence="7"/>
<keyword evidence="11 33" id="KW-0812">Transmembrane</keyword>
<feature type="transmembrane region" description="Helical" evidence="33">
    <location>
        <begin position="880"/>
        <end position="899"/>
    </location>
</feature>
<comment type="caution">
    <text evidence="36">The sequence shown here is derived from an EMBL/GenBank/DDBJ whole genome shotgun (WGS) entry which is preliminary data.</text>
</comment>
<evidence type="ECO:0000256" key="20">
    <source>
        <dbReference type="ARBA" id="ARBA00023173"/>
    </source>
</evidence>
<feature type="domain" description="ABC transporter" evidence="34">
    <location>
        <begin position="1221"/>
        <end position="1453"/>
    </location>
</feature>
<dbReference type="PANTHER" id="PTHR24223">
    <property type="entry name" value="ATP-BINDING CASSETTE SUB-FAMILY C"/>
    <property type="match status" value="1"/>
</dbReference>
<dbReference type="GO" id="GO:0005789">
    <property type="term" value="C:endoplasmic reticulum membrane"/>
    <property type="evidence" value="ECO:0007669"/>
    <property type="project" value="UniProtKB-SubCell"/>
</dbReference>
<evidence type="ECO:0000256" key="12">
    <source>
        <dbReference type="ARBA" id="ARBA00022737"/>
    </source>
</evidence>
<dbReference type="CDD" id="cd03244">
    <property type="entry name" value="ABCC_MRP_domain2"/>
    <property type="match status" value="1"/>
</dbReference>
<feature type="transmembrane region" description="Helical" evidence="33">
    <location>
        <begin position="408"/>
        <end position="431"/>
    </location>
</feature>
<feature type="transmembrane region" description="Helical" evidence="33">
    <location>
        <begin position="290"/>
        <end position="309"/>
    </location>
</feature>
<evidence type="ECO:0000256" key="28">
    <source>
        <dbReference type="ARBA" id="ARBA00033163"/>
    </source>
</evidence>
<evidence type="ECO:0000256" key="25">
    <source>
        <dbReference type="ARBA" id="ARBA00024167"/>
    </source>
</evidence>
<keyword evidence="17 33" id="KW-1133">Transmembrane helix</keyword>
<evidence type="ECO:0000256" key="31">
    <source>
        <dbReference type="ARBA" id="ARBA00048778"/>
    </source>
</evidence>
<dbReference type="InterPro" id="IPR011527">
    <property type="entry name" value="ABC1_TM_dom"/>
</dbReference>
<keyword evidence="23" id="KW-0413">Isomerase</keyword>
<evidence type="ECO:0000256" key="23">
    <source>
        <dbReference type="ARBA" id="ARBA00023235"/>
    </source>
</evidence>
<feature type="transmembrane region" description="Helical" evidence="33">
    <location>
        <begin position="1134"/>
        <end position="1152"/>
    </location>
</feature>
<keyword evidence="37" id="KW-1185">Reference proteome</keyword>
<evidence type="ECO:0000256" key="4">
    <source>
        <dbReference type="ARBA" id="ARBA00004520"/>
    </source>
</evidence>
<evidence type="ECO:0000313" key="37">
    <source>
        <dbReference type="Proteomes" id="UP000218231"/>
    </source>
</evidence>
<dbReference type="STRING" id="2018661.A0A2A2J343"/>
<proteinExistence type="inferred from homology"/>
<evidence type="ECO:0000256" key="19">
    <source>
        <dbReference type="ARBA" id="ARBA00023136"/>
    </source>
</evidence>
<evidence type="ECO:0000256" key="14">
    <source>
        <dbReference type="ARBA" id="ARBA00022753"/>
    </source>
</evidence>
<keyword evidence="16" id="KW-0067">ATP-binding</keyword>
<evidence type="ECO:0000256" key="8">
    <source>
        <dbReference type="ARBA" id="ARBA00016668"/>
    </source>
</evidence>
<feature type="region of interest" description="Disordered" evidence="32">
    <location>
        <begin position="474"/>
        <end position="499"/>
    </location>
</feature>
<evidence type="ECO:0000256" key="2">
    <source>
        <dbReference type="ARBA" id="ARBA00004424"/>
    </source>
</evidence>
<evidence type="ECO:0000256" key="3">
    <source>
        <dbReference type="ARBA" id="ARBA00004477"/>
    </source>
</evidence>
<evidence type="ECO:0000256" key="10">
    <source>
        <dbReference type="ARBA" id="ARBA00022553"/>
    </source>
</evidence>
<feature type="transmembrane region" description="Helical" evidence="33">
    <location>
        <begin position="152"/>
        <end position="169"/>
    </location>
</feature>
<reference evidence="36 37" key="1">
    <citation type="journal article" date="2017" name="Curr. Biol.">
        <title>Genome architecture and evolution of a unichromosomal asexual nematode.</title>
        <authorList>
            <person name="Fradin H."/>
            <person name="Zegar C."/>
            <person name="Gutwein M."/>
            <person name="Lucas J."/>
            <person name="Kovtun M."/>
            <person name="Corcoran D."/>
            <person name="Baugh L.R."/>
            <person name="Kiontke K."/>
            <person name="Gunsalus K."/>
            <person name="Fitch D.H."/>
            <person name="Piano F."/>
        </authorList>
    </citation>
    <scope>NUCLEOTIDE SEQUENCE [LARGE SCALE GENOMIC DNA]</scope>
    <source>
        <strain evidence="36">PF1309</strain>
    </source>
</reference>
<dbReference type="SUPFAM" id="SSF52540">
    <property type="entry name" value="P-loop containing nucleoside triphosphate hydrolases"/>
    <property type="match status" value="2"/>
</dbReference>
<dbReference type="GO" id="GO:0005524">
    <property type="term" value="F:ATP binding"/>
    <property type="evidence" value="ECO:0007669"/>
    <property type="project" value="UniProtKB-KW"/>
</dbReference>
<evidence type="ECO:0000256" key="1">
    <source>
        <dbReference type="ARBA" id="ARBA00004195"/>
    </source>
</evidence>
<feature type="transmembrane region" description="Helical" evidence="33">
    <location>
        <begin position="1044"/>
        <end position="1062"/>
    </location>
</feature>
<evidence type="ECO:0000256" key="7">
    <source>
        <dbReference type="ARBA" id="ARBA00012195"/>
    </source>
</evidence>
<keyword evidence="13" id="KW-0547">Nucleotide-binding</keyword>
<comment type="catalytic activity">
    <reaction evidence="30">
        <text>hydrogencarbonate(in) = hydrogencarbonate(out)</text>
        <dbReference type="Rhea" id="RHEA:28695"/>
        <dbReference type="ChEBI" id="CHEBI:17544"/>
    </reaction>
</comment>
<dbReference type="PROSITE" id="PS50893">
    <property type="entry name" value="ABC_TRANSPORTER_2"/>
    <property type="match status" value="2"/>
</dbReference>
<dbReference type="FunFam" id="1.20.1560.10:FF:000014">
    <property type="entry name" value="Multidrug resistance-associated protein member 4"/>
    <property type="match status" value="1"/>
</dbReference>
<dbReference type="Gene3D" id="1.20.1560.10">
    <property type="entry name" value="ABC transporter type 1, transmembrane domain"/>
    <property type="match status" value="2"/>
</dbReference>
<evidence type="ECO:0000256" key="33">
    <source>
        <dbReference type="SAM" id="Phobius"/>
    </source>
</evidence>
<comment type="subcellular location">
    <subcellularLocation>
        <location evidence="2">Apical cell membrane</location>
        <topology evidence="2">Multi-pass membrane protein</topology>
    </subcellularLocation>
    <subcellularLocation>
        <location evidence="4">Early endosome membrane</location>
        <topology evidence="4">Multi-pass membrane protein</topology>
    </subcellularLocation>
    <subcellularLocation>
        <location evidence="3">Endoplasmic reticulum membrane</location>
        <topology evidence="3">Multi-pass membrane protein</topology>
    </subcellularLocation>
    <subcellularLocation>
        <location evidence="1">Recycling endosome membrane</location>
        <topology evidence="1">Multi-pass membrane protein</topology>
    </subcellularLocation>
</comment>
<keyword evidence="24" id="KW-0407">Ion channel</keyword>
<dbReference type="GO" id="GO:0140359">
    <property type="term" value="F:ABC-type transporter activity"/>
    <property type="evidence" value="ECO:0007669"/>
    <property type="project" value="InterPro"/>
</dbReference>
<feature type="compositionally biased region" description="Basic and acidic residues" evidence="32">
    <location>
        <begin position="476"/>
        <end position="489"/>
    </location>
</feature>
<evidence type="ECO:0000256" key="27">
    <source>
        <dbReference type="ARBA" id="ARBA00031358"/>
    </source>
</evidence>
<feature type="domain" description="ABC transmembrane type-1" evidence="35">
    <location>
        <begin position="885"/>
        <end position="1185"/>
    </location>
</feature>
<keyword evidence="21" id="KW-0325">Glycoprotein</keyword>
<organism evidence="36 37">
    <name type="scientific">Diploscapter pachys</name>
    <dbReference type="NCBI Taxonomy" id="2018661"/>
    <lineage>
        <taxon>Eukaryota</taxon>
        <taxon>Metazoa</taxon>
        <taxon>Ecdysozoa</taxon>
        <taxon>Nematoda</taxon>
        <taxon>Chromadorea</taxon>
        <taxon>Rhabditida</taxon>
        <taxon>Rhabditina</taxon>
        <taxon>Rhabditomorpha</taxon>
        <taxon>Rhabditoidea</taxon>
        <taxon>Rhabditidae</taxon>
        <taxon>Diploscapter</taxon>
    </lineage>
</organism>
<feature type="domain" description="ABC transporter" evidence="34">
    <location>
        <begin position="571"/>
        <end position="800"/>
    </location>
</feature>
<dbReference type="EMBL" id="LIAE01010728">
    <property type="protein sequence ID" value="PAV56035.1"/>
    <property type="molecule type" value="Genomic_DNA"/>
</dbReference>
<keyword evidence="12" id="KW-0677">Repeat</keyword>
<sequence length="1481" mass="166666">MGDNPETETEENRLLPVVERQGGNGQKREEDEEMQMDGKDIQNGLAKKPKNGGLTARVTEGSEHLQPNPEQRANWISRILFTYMTSFLIKGVRRTLQENDMFKPLPRHESERAMHKLEREWAIEKKLAKMEGRQSSLFAAYRRAYFWEISKYGILLFIEEMIHLVQPLFIGRLIRYFQYNSSLSTTDAYIAAVGVALCAFLGPAVHHPYFYAMQKFGLEMKVAASSLIMNKGLQISSAALHKTTVGHMVNLLSTDVAKLDMIVQFFHYIFVVPLLLIIYIYLLWVEIGWSSFAGLAVLLVMLPLQAFYAKQMGKTRRDMAKRSDKRISAMSEILQGIRVVKMYAWEEAFSRVIGKLRAFDMEMVRAHAINHAMVMGLFWASGKLIVLFAVVCYYLIEENVTTDRVFVAAALYNLIRLPVNLFLPFAIQCLFEGKTTIQRVQEFLELEDYGQLAVTSEQTDGAYSADKASITAKYTETPKGDEVENRDGPEVPIPIPKPELPAILGIGTSDSDTGVSKNLGSDSDIGSGVTKFWIPIPIPMPDKKLLGENGDFEMIERMNKNDERKNEECILEMDDVTCTWDLDDNKEPSQRSVAIQNVSFSAKPGQIIIIVGPVGAGKSTLLHSILGEIRKVQGSIRVNGSIAYCSQEAWIFNGTIRDNILFGNAFNESNYRKAIATASLEMDIEKMPNADGTLVGERGASLSGGQRARLALARAIYADADIYLLDDPLSAVDAHVSRMLFEKCIRGVLSSKIVLLVTHQLQLISPNHQVILMDQGRIIASGTMAQLRSNHSAIFNALLHEGDKSVTRSFSESASIESGRHLSVSNSDIIEDDLDDAMAEEIKKETKEYVPDTQEEDRNDGAVDWRYYGIYITSMFPNKWLVVPLALFTVFVQFLFNFLDWWLTKWMNACEKAQTQVNGTVWKDYEDKVSMLGAWQFQLSLNDYMYSFGIITLVFALFAVIRCVVFRVTQTKASKVLHRNMIKAVLSTDIAFFDKNPVGRILNRFSKDVGVMDDPLACVFLEFIGGALNLLGIVLTIVLLNLIVFLPILPLLVVLFLLRYIYLQSSRDTKRLEATTRSPMFSHISSVMSGLITIRASHRQKQMMNEFHRAQNVNTAAFNLSLLTSRWFAIQTDGVVACFVTIVALFSLFSPFEMTSGGVALMLTYVIKMTGFFSWIARQSAEMENGMVSIERIVKYTELEPEKEPLITAKLDSEWPQHGRIQINNLFLKYDKEFVLKDISVDIKPKEKIGIVGRTGAGKSSLLRTLFRLVSPTQGTILIDSIDTSTIRLRTLRKSISIIPQEPVLFVGSLRSNLDPFEEYSDEILWDALEQVELKNLISGWPQALNTSINEGGTNLSVGQRQLICLARALIRRSRILVIDEATANVDMHSDRLIQSTIRQRFADATVLTIAHRLHTVMDSDRIMVLKDGELMEMGPAHELISSNTSILASFVEETGKSTAQILKKMAYDAYQKQQANKTVN</sequence>
<dbReference type="InterPro" id="IPR030240">
    <property type="entry name" value="ABCC4_TMD1"/>
</dbReference>
<keyword evidence="15" id="KW-0256">Endoplasmic reticulum</keyword>
<evidence type="ECO:0000259" key="34">
    <source>
        <dbReference type="PROSITE" id="PS50893"/>
    </source>
</evidence>
<keyword evidence="20" id="KW-0869">Chloride channel</keyword>
<dbReference type="GO" id="GO:0016887">
    <property type="term" value="F:ATP hydrolysis activity"/>
    <property type="evidence" value="ECO:0007669"/>
    <property type="project" value="InterPro"/>
</dbReference>
<dbReference type="InterPro" id="IPR050173">
    <property type="entry name" value="ABC_transporter_C-like"/>
</dbReference>
<dbReference type="PROSITE" id="PS00211">
    <property type="entry name" value="ABC_TRANSPORTER_1"/>
    <property type="match status" value="2"/>
</dbReference>
<dbReference type="GO" id="GO:0031901">
    <property type="term" value="C:early endosome membrane"/>
    <property type="evidence" value="ECO:0007669"/>
    <property type="project" value="UniProtKB-SubCell"/>
</dbReference>
<dbReference type="InterPro" id="IPR036640">
    <property type="entry name" value="ABC1_TM_sf"/>
</dbReference>
<protein>
    <recommendedName>
        <fullName evidence="8">Cystic fibrosis transmembrane conductance regulator</fullName>
        <ecNumber evidence="7">5.6.1.6</ecNumber>
    </recommendedName>
    <alternativeName>
        <fullName evidence="26">ATP-binding cassette sub-family C member 7</fullName>
    </alternativeName>
    <alternativeName>
        <fullName evidence="27">Channel conductance-controlling ATPase</fullName>
    </alternativeName>
    <alternativeName>
        <fullName evidence="28">cAMP-dependent chloride channel</fullName>
    </alternativeName>
</protein>
<dbReference type="FunFam" id="1.20.1560.10:FF:000026">
    <property type="entry name" value="Multidrug resistance-associated protein lethal(2)03659"/>
    <property type="match status" value="1"/>
</dbReference>
<dbReference type="GO" id="GO:0034707">
    <property type="term" value="C:chloride channel complex"/>
    <property type="evidence" value="ECO:0007669"/>
    <property type="project" value="UniProtKB-KW"/>
</dbReference>
<dbReference type="GO" id="GO:0055038">
    <property type="term" value="C:recycling endosome membrane"/>
    <property type="evidence" value="ECO:0007669"/>
    <property type="project" value="UniProtKB-SubCell"/>
</dbReference>
<keyword evidence="14" id="KW-0967">Endosome</keyword>
<evidence type="ECO:0000256" key="13">
    <source>
        <dbReference type="ARBA" id="ARBA00022741"/>
    </source>
</evidence>
<accession>A0A2A2J343</accession>
<dbReference type="Gene3D" id="3.40.50.300">
    <property type="entry name" value="P-loop containing nucleotide triphosphate hydrolases"/>
    <property type="match status" value="2"/>
</dbReference>
<keyword evidence="10" id="KW-0597">Phosphoprotein</keyword>
<dbReference type="FunFam" id="3.40.50.300:FF:000163">
    <property type="entry name" value="Multidrug resistance-associated protein member 4"/>
    <property type="match status" value="1"/>
</dbReference>
<evidence type="ECO:0000256" key="22">
    <source>
        <dbReference type="ARBA" id="ARBA00023214"/>
    </source>
</evidence>
<dbReference type="InterPro" id="IPR017871">
    <property type="entry name" value="ABC_transporter-like_CS"/>
</dbReference>
<dbReference type="Pfam" id="PF00005">
    <property type="entry name" value="ABC_tran"/>
    <property type="match status" value="2"/>
</dbReference>
<evidence type="ECO:0000256" key="15">
    <source>
        <dbReference type="ARBA" id="ARBA00022824"/>
    </source>
</evidence>
<keyword evidence="22" id="KW-0868">Chloride</keyword>
<feature type="region of interest" description="Disordered" evidence="32">
    <location>
        <begin position="1"/>
        <end position="53"/>
    </location>
</feature>
<evidence type="ECO:0000256" key="21">
    <source>
        <dbReference type="ARBA" id="ARBA00023180"/>
    </source>
</evidence>
<feature type="transmembrane region" description="Helical" evidence="33">
    <location>
        <begin position="944"/>
        <end position="965"/>
    </location>
</feature>
<dbReference type="InterPro" id="IPR003439">
    <property type="entry name" value="ABC_transporter-like_ATP-bd"/>
</dbReference>
<evidence type="ECO:0000259" key="35">
    <source>
        <dbReference type="PROSITE" id="PS50929"/>
    </source>
</evidence>
<comment type="catalytic activity">
    <reaction evidence="31">
        <text>ATP + H2O = ADP + phosphate + H(+)</text>
        <dbReference type="Rhea" id="RHEA:13065"/>
        <dbReference type="ChEBI" id="CHEBI:15377"/>
        <dbReference type="ChEBI" id="CHEBI:15378"/>
        <dbReference type="ChEBI" id="CHEBI:30616"/>
        <dbReference type="ChEBI" id="CHEBI:43474"/>
        <dbReference type="ChEBI" id="CHEBI:456216"/>
    </reaction>
    <physiologicalReaction direction="left-to-right" evidence="31">
        <dbReference type="Rhea" id="RHEA:13066"/>
    </physiologicalReaction>
</comment>
<evidence type="ECO:0000256" key="29">
    <source>
        <dbReference type="ARBA" id="ARBA00034073"/>
    </source>
</evidence>
<feature type="transmembrane region" description="Helical" evidence="33">
    <location>
        <begin position="372"/>
        <end position="396"/>
    </location>
</feature>
<dbReference type="FunFam" id="3.40.50.300:FF:000973">
    <property type="entry name" value="Multidrug resistance-associated protein 4"/>
    <property type="match status" value="1"/>
</dbReference>
<evidence type="ECO:0000256" key="16">
    <source>
        <dbReference type="ARBA" id="ARBA00022840"/>
    </source>
</evidence>
<evidence type="ECO:0000256" key="9">
    <source>
        <dbReference type="ARBA" id="ARBA00022448"/>
    </source>
</evidence>
<dbReference type="GO" id="GO:0016324">
    <property type="term" value="C:apical plasma membrane"/>
    <property type="evidence" value="ECO:0007669"/>
    <property type="project" value="UniProtKB-SubCell"/>
</dbReference>
<evidence type="ECO:0000256" key="6">
    <source>
        <dbReference type="ARBA" id="ARBA00009726"/>
    </source>
</evidence>
<evidence type="ECO:0000256" key="26">
    <source>
        <dbReference type="ARBA" id="ARBA00029720"/>
    </source>
</evidence>
<evidence type="ECO:0000256" key="24">
    <source>
        <dbReference type="ARBA" id="ARBA00023303"/>
    </source>
</evidence>
<evidence type="ECO:0000256" key="11">
    <source>
        <dbReference type="ARBA" id="ARBA00022692"/>
    </source>
</evidence>
<evidence type="ECO:0000313" key="36">
    <source>
        <dbReference type="EMBL" id="PAV56035.1"/>
    </source>
</evidence>
<evidence type="ECO:0000256" key="30">
    <source>
        <dbReference type="ARBA" id="ARBA00044653"/>
    </source>
</evidence>
<gene>
    <name evidence="36" type="ORF">WR25_06489</name>
</gene>
<comment type="similarity">
    <text evidence="5">Belongs to the ABC transporter superfamily. ABCC family. CFTR transporter (TC 3.A.1.202) subfamily.</text>
</comment>
<comment type="catalytic activity">
    <reaction evidence="25">
        <text>chloride(in) = chloride(out)</text>
        <dbReference type="Rhea" id="RHEA:29823"/>
        <dbReference type="ChEBI" id="CHEBI:17996"/>
    </reaction>
</comment>
<dbReference type="PANTHER" id="PTHR24223:SF456">
    <property type="entry name" value="MULTIDRUG RESISTANCE-ASSOCIATED PROTEIN LETHAL(2)03659"/>
    <property type="match status" value="1"/>
</dbReference>
<feature type="transmembrane region" description="Helical" evidence="33">
    <location>
        <begin position="1158"/>
        <end position="1177"/>
    </location>
</feature>
<comment type="catalytic activity">
    <reaction evidence="29">
        <text>ATP + H2O + closed Cl(-) channel = ADP + phosphate + open Cl(-) channel.</text>
        <dbReference type="EC" id="5.6.1.6"/>
    </reaction>
</comment>
<evidence type="ECO:0000256" key="5">
    <source>
        <dbReference type="ARBA" id="ARBA00009118"/>
    </source>
</evidence>
<dbReference type="CDD" id="cd18593">
    <property type="entry name" value="ABC_6TM_MRP4_D1_like"/>
    <property type="match status" value="1"/>
</dbReference>
<dbReference type="OrthoDB" id="6500128at2759"/>
<dbReference type="PROSITE" id="PS50929">
    <property type="entry name" value="ABC_TM1F"/>
    <property type="match status" value="2"/>
</dbReference>
<dbReference type="InterPro" id="IPR009147">
    <property type="entry name" value="CFTR/ABCC7"/>
</dbReference>
<feature type="transmembrane region" description="Helical" evidence="33">
    <location>
        <begin position="1016"/>
        <end position="1038"/>
    </location>
</feature>
<dbReference type="GO" id="GO:0005260">
    <property type="term" value="F:intracellularly ATP-gated chloride channel activity"/>
    <property type="evidence" value="ECO:0007669"/>
    <property type="project" value="UniProtKB-EC"/>
</dbReference>
<evidence type="ECO:0000256" key="18">
    <source>
        <dbReference type="ARBA" id="ARBA00023065"/>
    </source>
</evidence>
<dbReference type="CDD" id="cd03250">
    <property type="entry name" value="ABCC_MRP_domain1"/>
    <property type="match status" value="1"/>
</dbReference>
<feature type="transmembrane region" description="Helical" evidence="33">
    <location>
        <begin position="265"/>
        <end position="284"/>
    </location>
</feature>
<keyword evidence="9" id="KW-0813">Transport</keyword>
<evidence type="ECO:0000256" key="17">
    <source>
        <dbReference type="ARBA" id="ARBA00022989"/>
    </source>
</evidence>
<dbReference type="InterPro" id="IPR003593">
    <property type="entry name" value="AAA+_ATPase"/>
</dbReference>
<evidence type="ECO:0000256" key="32">
    <source>
        <dbReference type="SAM" id="MobiDB-lite"/>
    </source>
</evidence>
<dbReference type="Proteomes" id="UP000218231">
    <property type="component" value="Unassembled WGS sequence"/>
</dbReference>
<feature type="domain" description="ABC transmembrane type-1" evidence="35">
    <location>
        <begin position="154"/>
        <end position="428"/>
    </location>
</feature>
<keyword evidence="19 33" id="KW-0472">Membrane</keyword>
<dbReference type="SMART" id="SM00382">
    <property type="entry name" value="AAA"/>
    <property type="match status" value="2"/>
</dbReference>
<keyword evidence="18" id="KW-0406">Ion transport</keyword>
<feature type="transmembrane region" description="Helical" evidence="33">
    <location>
        <begin position="189"/>
        <end position="211"/>
    </location>
</feature>
<comment type="similarity">
    <text evidence="6">Belongs to the ABC transporter superfamily. ABCC family. Conjugate transporter (TC 3.A.1.208) subfamily.</text>
</comment>
<dbReference type="InterPro" id="IPR027417">
    <property type="entry name" value="P-loop_NTPase"/>
</dbReference>
<dbReference type="Pfam" id="PF00664">
    <property type="entry name" value="ABC_membrane"/>
    <property type="match status" value="2"/>
</dbReference>
<dbReference type="PRINTS" id="PR01851">
    <property type="entry name" value="CYSFIBREGLTR"/>
</dbReference>
<dbReference type="SUPFAM" id="SSF90123">
    <property type="entry name" value="ABC transporter transmembrane region"/>
    <property type="match status" value="2"/>
</dbReference>